<dbReference type="Gene3D" id="1.10.260.40">
    <property type="entry name" value="lambda repressor-like DNA-binding domains"/>
    <property type="match status" value="1"/>
</dbReference>
<dbReference type="SUPFAM" id="SSF47413">
    <property type="entry name" value="lambda repressor-like DNA-binding domains"/>
    <property type="match status" value="1"/>
</dbReference>
<feature type="domain" description="PAS" evidence="6">
    <location>
        <begin position="217"/>
        <end position="253"/>
    </location>
</feature>
<dbReference type="Gene3D" id="3.30.450.20">
    <property type="entry name" value="PAS domain"/>
    <property type="match status" value="2"/>
</dbReference>
<sequence length="457" mass="52068">MEKNNFGERLKSLLKQQNKTQAEVAAAIGTSIPSVNRWTKGGQIEYGNLRSLADHLKVNWIWLRYGDEAVESVQQISHDESNAKDMRREYLNQIMESEARMRQAHEMADIITWEWNVLTGSVECSSNAADFFGVEDNNLPNCMLPYADMALEELLHVFGADEPHSWDFSSVTSEGIVKWFNSKAKLYFDSSNRPTKVIGICSEITERKEAEKALEKKELLLRRILESIPVGFWGTDEKGVINLTNPEAERIWGGSTFAKLEHYQTTQSWSTEDGHLLKASERPLSMAIENKQAIDPKVITIKSLDGNFKKIISYAAPIYNSHNDFLGAFEINQDVTKIDIEERKHLEDDIYTRLFLSENEYGILLIKNEKIIKANQFSKIQSGKKLSDLRHLNTLFSEETTSEIMACISSNETPKFNITGSEKSGEKQFSIYLSSLRHEADQYITVVFFETGLVAHE</sequence>
<dbReference type="SMART" id="SM00086">
    <property type="entry name" value="PAC"/>
    <property type="match status" value="2"/>
</dbReference>
<evidence type="ECO:0000313" key="10">
    <source>
        <dbReference type="Proteomes" id="UP000073601"/>
    </source>
</evidence>
<keyword evidence="4 9" id="KW-0808">Transferase</keyword>
<dbReference type="EC" id="2.7.13.3" evidence="2"/>
<dbReference type="Gene3D" id="2.10.70.100">
    <property type="match status" value="1"/>
</dbReference>
<dbReference type="PROSITE" id="PS50113">
    <property type="entry name" value="PAC"/>
    <property type="match status" value="1"/>
</dbReference>
<dbReference type="NCBIfam" id="TIGR00229">
    <property type="entry name" value="sensory_box"/>
    <property type="match status" value="1"/>
</dbReference>
<dbReference type="SMART" id="SM00530">
    <property type="entry name" value="HTH_XRE"/>
    <property type="match status" value="1"/>
</dbReference>
<dbReference type="InterPro" id="IPR052162">
    <property type="entry name" value="Sensor_kinase/Photoreceptor"/>
</dbReference>
<organism evidence="9 10">
    <name type="scientific">Grimontia marina</name>
    <dbReference type="NCBI Taxonomy" id="646534"/>
    <lineage>
        <taxon>Bacteria</taxon>
        <taxon>Pseudomonadati</taxon>
        <taxon>Pseudomonadota</taxon>
        <taxon>Gammaproteobacteria</taxon>
        <taxon>Vibrionales</taxon>
        <taxon>Vibrionaceae</taxon>
        <taxon>Grimontia</taxon>
    </lineage>
</organism>
<evidence type="ECO:0000259" key="8">
    <source>
        <dbReference type="PROSITE" id="PS50943"/>
    </source>
</evidence>
<protein>
    <recommendedName>
        <fullName evidence="2">histidine kinase</fullName>
        <ecNumber evidence="2">2.7.13.3</ecNumber>
    </recommendedName>
</protein>
<evidence type="ECO:0000259" key="6">
    <source>
        <dbReference type="PROSITE" id="PS50112"/>
    </source>
</evidence>
<comment type="catalytic activity">
    <reaction evidence="1">
        <text>ATP + protein L-histidine = ADP + protein N-phospho-L-histidine.</text>
        <dbReference type="EC" id="2.7.13.3"/>
    </reaction>
</comment>
<accession>A0A128FGE8</accession>
<feature type="domain" description="PAC" evidence="7">
    <location>
        <begin position="164"/>
        <end position="216"/>
    </location>
</feature>
<keyword evidence="5" id="KW-0418">Kinase</keyword>
<dbReference type="InterPro" id="IPR001387">
    <property type="entry name" value="Cro/C1-type_HTH"/>
</dbReference>
<dbReference type="RefSeq" id="WP_198159545.1">
    <property type="nucleotide sequence ID" value="NZ_CAWRCI010000045.1"/>
</dbReference>
<evidence type="ECO:0000256" key="1">
    <source>
        <dbReference type="ARBA" id="ARBA00000085"/>
    </source>
</evidence>
<dbReference type="Pfam" id="PF01381">
    <property type="entry name" value="HTH_3"/>
    <property type="match status" value="1"/>
</dbReference>
<dbReference type="PROSITE" id="PS50943">
    <property type="entry name" value="HTH_CROC1"/>
    <property type="match status" value="1"/>
</dbReference>
<dbReference type="PANTHER" id="PTHR43304">
    <property type="entry name" value="PHYTOCHROME-LIKE PROTEIN CPH1"/>
    <property type="match status" value="1"/>
</dbReference>
<dbReference type="GO" id="GO:0004673">
    <property type="term" value="F:protein histidine kinase activity"/>
    <property type="evidence" value="ECO:0007669"/>
    <property type="project" value="UniProtKB-EC"/>
</dbReference>
<dbReference type="CDD" id="cd00093">
    <property type="entry name" value="HTH_XRE"/>
    <property type="match status" value="1"/>
</dbReference>
<dbReference type="GO" id="GO:0003677">
    <property type="term" value="F:DNA binding"/>
    <property type="evidence" value="ECO:0007669"/>
    <property type="project" value="InterPro"/>
</dbReference>
<dbReference type="Proteomes" id="UP000073601">
    <property type="component" value="Unassembled WGS sequence"/>
</dbReference>
<dbReference type="EMBL" id="FIZY01000045">
    <property type="protein sequence ID" value="CZF85858.1"/>
    <property type="molecule type" value="Genomic_DNA"/>
</dbReference>
<dbReference type="AlphaFoldDB" id="A0A128FGE8"/>
<dbReference type="GO" id="GO:0006355">
    <property type="term" value="P:regulation of DNA-templated transcription"/>
    <property type="evidence" value="ECO:0007669"/>
    <property type="project" value="InterPro"/>
</dbReference>
<dbReference type="InterPro" id="IPR000014">
    <property type="entry name" value="PAS"/>
</dbReference>
<evidence type="ECO:0000256" key="5">
    <source>
        <dbReference type="ARBA" id="ARBA00022777"/>
    </source>
</evidence>
<reference evidence="10" key="1">
    <citation type="submission" date="2016-02" db="EMBL/GenBank/DDBJ databases">
        <authorList>
            <person name="Rodrigo-Torres Lidia"/>
            <person name="Arahal R.David."/>
        </authorList>
    </citation>
    <scope>NUCLEOTIDE SEQUENCE [LARGE SCALE GENOMIC DNA]</scope>
    <source>
        <strain evidence="10">CECT 8713</strain>
    </source>
</reference>
<dbReference type="InterPro" id="IPR013767">
    <property type="entry name" value="PAS_fold"/>
</dbReference>
<evidence type="ECO:0000256" key="4">
    <source>
        <dbReference type="ARBA" id="ARBA00022679"/>
    </source>
</evidence>
<dbReference type="InterPro" id="IPR000700">
    <property type="entry name" value="PAS-assoc_C"/>
</dbReference>
<keyword evidence="10" id="KW-1185">Reference proteome</keyword>
<evidence type="ECO:0000313" key="9">
    <source>
        <dbReference type="EMBL" id="CZF85858.1"/>
    </source>
</evidence>
<dbReference type="PROSITE" id="PS50112">
    <property type="entry name" value="PAS"/>
    <property type="match status" value="1"/>
</dbReference>
<dbReference type="PANTHER" id="PTHR43304:SF1">
    <property type="entry name" value="PAC DOMAIN-CONTAINING PROTEIN"/>
    <property type="match status" value="1"/>
</dbReference>
<dbReference type="SUPFAM" id="SSF55785">
    <property type="entry name" value="PYP-like sensor domain (PAS domain)"/>
    <property type="match status" value="2"/>
</dbReference>
<evidence type="ECO:0000256" key="3">
    <source>
        <dbReference type="ARBA" id="ARBA00022553"/>
    </source>
</evidence>
<dbReference type="InterPro" id="IPR010982">
    <property type="entry name" value="Lambda_DNA-bd_dom_sf"/>
</dbReference>
<evidence type="ECO:0000259" key="7">
    <source>
        <dbReference type="PROSITE" id="PS50113"/>
    </source>
</evidence>
<dbReference type="InterPro" id="IPR035965">
    <property type="entry name" value="PAS-like_dom_sf"/>
</dbReference>
<name>A0A128FGE8_9GAMM</name>
<dbReference type="InterPro" id="IPR001610">
    <property type="entry name" value="PAC"/>
</dbReference>
<dbReference type="SMART" id="SM00091">
    <property type="entry name" value="PAS"/>
    <property type="match status" value="1"/>
</dbReference>
<feature type="domain" description="HTH cro/C1-type" evidence="8">
    <location>
        <begin position="10"/>
        <end position="63"/>
    </location>
</feature>
<gene>
    <name evidence="9" type="primary">fixL_3</name>
    <name evidence="9" type="ORF">GMA8713_03891</name>
</gene>
<dbReference type="Pfam" id="PF00989">
    <property type="entry name" value="PAS"/>
    <property type="match status" value="1"/>
</dbReference>
<proteinExistence type="predicted"/>
<evidence type="ECO:0000256" key="2">
    <source>
        <dbReference type="ARBA" id="ARBA00012438"/>
    </source>
</evidence>
<keyword evidence="3" id="KW-0597">Phosphoprotein</keyword>